<dbReference type="SUPFAM" id="SSF52540">
    <property type="entry name" value="P-loop containing nucleoside triphosphate hydrolases"/>
    <property type="match status" value="1"/>
</dbReference>
<gene>
    <name evidence="6" type="ORF">F2Q70_00024072</name>
</gene>
<dbReference type="EMBL" id="QGKY02001925">
    <property type="protein sequence ID" value="KAF2549329.1"/>
    <property type="molecule type" value="Genomic_DNA"/>
</dbReference>
<keyword evidence="2" id="KW-0694">RNA-binding</keyword>
<dbReference type="GO" id="GO:0030422">
    <property type="term" value="P:siRNA processing"/>
    <property type="evidence" value="ECO:0007669"/>
    <property type="project" value="TreeGrafter"/>
</dbReference>
<dbReference type="PROSITE" id="PS51194">
    <property type="entry name" value="HELICASE_CTER"/>
    <property type="match status" value="1"/>
</dbReference>
<dbReference type="AlphaFoldDB" id="A0A8S9GUW2"/>
<dbReference type="GO" id="GO:0005634">
    <property type="term" value="C:nucleus"/>
    <property type="evidence" value="ECO:0007669"/>
    <property type="project" value="TreeGrafter"/>
</dbReference>
<protein>
    <recommendedName>
        <fullName evidence="7">Helicase C-terminal domain-containing protein</fullName>
    </recommendedName>
</protein>
<evidence type="ECO:0000256" key="1">
    <source>
        <dbReference type="ARBA" id="ARBA00022801"/>
    </source>
</evidence>
<proteinExistence type="predicted"/>
<evidence type="ECO:0008006" key="7">
    <source>
        <dbReference type="Google" id="ProtNLM"/>
    </source>
</evidence>
<dbReference type="PANTHER" id="PTHR14950:SF70">
    <property type="entry name" value="ENDORIBONUCLEASE DICER HOMOLOG 2"/>
    <property type="match status" value="1"/>
</dbReference>
<feature type="transmembrane region" description="Helical" evidence="3">
    <location>
        <begin position="239"/>
        <end position="260"/>
    </location>
</feature>
<dbReference type="InterPro" id="IPR005034">
    <property type="entry name" value="Dicer_dimerisation"/>
</dbReference>
<feature type="domain" description="Dicer dsRNA-binding fold" evidence="5">
    <location>
        <begin position="151"/>
        <end position="237"/>
    </location>
</feature>
<keyword evidence="3" id="KW-1133">Transmembrane helix</keyword>
<keyword evidence="3" id="KW-0472">Membrane</keyword>
<dbReference type="FunFam" id="3.30.160.380:FF:000001">
    <property type="entry name" value="Endoribonuclease dicer-like 1"/>
    <property type="match status" value="1"/>
</dbReference>
<dbReference type="Pfam" id="PF00271">
    <property type="entry name" value="Helicase_C"/>
    <property type="match status" value="1"/>
</dbReference>
<dbReference type="Gene3D" id="3.30.160.380">
    <property type="entry name" value="Dicer dimerisation domain"/>
    <property type="match status" value="1"/>
</dbReference>
<dbReference type="SMART" id="SM00490">
    <property type="entry name" value="HELICc"/>
    <property type="match status" value="1"/>
</dbReference>
<dbReference type="PROSITE" id="PS51327">
    <property type="entry name" value="DICER_DSRBF"/>
    <property type="match status" value="1"/>
</dbReference>
<keyword evidence="3" id="KW-0812">Transmembrane</keyword>
<evidence type="ECO:0000256" key="3">
    <source>
        <dbReference type="SAM" id="Phobius"/>
    </source>
</evidence>
<dbReference type="GO" id="GO:0004525">
    <property type="term" value="F:ribonuclease III activity"/>
    <property type="evidence" value="ECO:0007669"/>
    <property type="project" value="TreeGrafter"/>
</dbReference>
<feature type="domain" description="Helicase C-terminal" evidence="4">
    <location>
        <begin position="1"/>
        <end position="139"/>
    </location>
</feature>
<reference evidence="6" key="1">
    <citation type="submission" date="2019-12" db="EMBL/GenBank/DDBJ databases">
        <title>Genome sequencing and annotation of Brassica cretica.</title>
        <authorList>
            <person name="Studholme D.J."/>
            <person name="Sarris P.F."/>
        </authorList>
    </citation>
    <scope>NUCLEOTIDE SEQUENCE</scope>
    <source>
        <strain evidence="6">PFS-102/07</strain>
        <tissue evidence="6">Leaf</tissue>
    </source>
</reference>
<dbReference type="Gene3D" id="3.40.50.300">
    <property type="entry name" value="P-loop containing nucleotide triphosphate hydrolases"/>
    <property type="match status" value="1"/>
</dbReference>
<dbReference type="InterPro" id="IPR001650">
    <property type="entry name" value="Helicase_C-like"/>
</dbReference>
<dbReference type="GO" id="GO:0005737">
    <property type="term" value="C:cytoplasm"/>
    <property type="evidence" value="ECO:0007669"/>
    <property type="project" value="TreeGrafter"/>
</dbReference>
<dbReference type="InterPro" id="IPR038248">
    <property type="entry name" value="Dicer_dimer_sf"/>
</dbReference>
<dbReference type="GO" id="GO:0003723">
    <property type="term" value="F:RNA binding"/>
    <property type="evidence" value="ECO:0007669"/>
    <property type="project" value="UniProtKB-UniRule"/>
</dbReference>
<name>A0A8S9GUW2_BRACR</name>
<accession>A0A8S9GUW2</accession>
<comment type="caution">
    <text evidence="6">The sequence shown here is derived from an EMBL/GenBank/DDBJ whole genome shotgun (WGS) entry which is preliminary data.</text>
</comment>
<evidence type="ECO:0000256" key="2">
    <source>
        <dbReference type="PROSITE-ProRule" id="PRU00657"/>
    </source>
</evidence>
<sequence length="288" mass="32205">MVLESFLNEILPTYNSWKTKYVAGNNSGLQSQTRKKQNKTVEDFRKGLVNIIVSTSILEEGLDVQSCNLVVGFDPASNICSFIQSQGRARMPNSDYLMMVESGDMGTQSRLKKYISGAKRMREDSLSHSLVPYQPLPDDSSGEVYRVDSTGAIVQMIHPGRLPSDKYFKPTPRFDIDKDQGNCTLYLPKSCQVKEVKFQGNGNVLKQAVCLKACIQLHQAGALTDHLVPDMVLKETFSFSFFLLFKFFILATTVTIVFLFSNAIVSSKKLDSLVPLYGTRTRFETGCC</sequence>
<evidence type="ECO:0000313" key="6">
    <source>
        <dbReference type="EMBL" id="KAF2549329.1"/>
    </source>
</evidence>
<organism evidence="6">
    <name type="scientific">Brassica cretica</name>
    <name type="common">Mustard</name>
    <dbReference type="NCBI Taxonomy" id="69181"/>
    <lineage>
        <taxon>Eukaryota</taxon>
        <taxon>Viridiplantae</taxon>
        <taxon>Streptophyta</taxon>
        <taxon>Embryophyta</taxon>
        <taxon>Tracheophyta</taxon>
        <taxon>Spermatophyta</taxon>
        <taxon>Magnoliopsida</taxon>
        <taxon>eudicotyledons</taxon>
        <taxon>Gunneridae</taxon>
        <taxon>Pentapetalae</taxon>
        <taxon>rosids</taxon>
        <taxon>malvids</taxon>
        <taxon>Brassicales</taxon>
        <taxon>Brassicaceae</taxon>
        <taxon>Brassiceae</taxon>
        <taxon>Brassica</taxon>
    </lineage>
</organism>
<keyword evidence="1" id="KW-0378">Hydrolase</keyword>
<evidence type="ECO:0000259" key="5">
    <source>
        <dbReference type="PROSITE" id="PS51327"/>
    </source>
</evidence>
<dbReference type="Pfam" id="PF03368">
    <property type="entry name" value="Dicer_dimer"/>
    <property type="match status" value="1"/>
</dbReference>
<dbReference type="PANTHER" id="PTHR14950">
    <property type="entry name" value="DICER-RELATED"/>
    <property type="match status" value="1"/>
</dbReference>
<evidence type="ECO:0000259" key="4">
    <source>
        <dbReference type="PROSITE" id="PS51194"/>
    </source>
</evidence>
<dbReference type="InterPro" id="IPR027417">
    <property type="entry name" value="P-loop_NTPase"/>
</dbReference>